<evidence type="ECO:0000256" key="5">
    <source>
        <dbReference type="ARBA" id="ARBA00022490"/>
    </source>
</evidence>
<dbReference type="Pfam" id="PF13561">
    <property type="entry name" value="adh_short_C2"/>
    <property type="match status" value="1"/>
</dbReference>
<evidence type="ECO:0000256" key="6">
    <source>
        <dbReference type="ARBA" id="ARBA00023002"/>
    </source>
</evidence>
<comment type="similarity">
    <text evidence="3">Belongs to the short-chain dehydrogenases/reductases (SDR) family.</text>
</comment>
<dbReference type="GO" id="GO:0003858">
    <property type="term" value="F:3-hydroxybutyrate dehydrogenase activity"/>
    <property type="evidence" value="ECO:0007669"/>
    <property type="project" value="UniProtKB-EC"/>
</dbReference>
<evidence type="ECO:0000256" key="3">
    <source>
        <dbReference type="ARBA" id="ARBA00006484"/>
    </source>
</evidence>
<evidence type="ECO:0000256" key="13">
    <source>
        <dbReference type="ARBA" id="ARBA00041727"/>
    </source>
</evidence>
<dbReference type="Gene3D" id="3.40.50.720">
    <property type="entry name" value="NAD(P)-binding Rossmann-like Domain"/>
    <property type="match status" value="1"/>
</dbReference>
<organism evidence="19 20">
    <name type="scientific">Cyclopterus lumpus</name>
    <name type="common">Lumpsucker</name>
    <dbReference type="NCBI Taxonomy" id="8103"/>
    <lineage>
        <taxon>Eukaryota</taxon>
        <taxon>Metazoa</taxon>
        <taxon>Chordata</taxon>
        <taxon>Craniata</taxon>
        <taxon>Vertebrata</taxon>
        <taxon>Euteleostomi</taxon>
        <taxon>Actinopterygii</taxon>
        <taxon>Neopterygii</taxon>
        <taxon>Teleostei</taxon>
        <taxon>Neoteleostei</taxon>
        <taxon>Acanthomorphata</taxon>
        <taxon>Eupercaria</taxon>
        <taxon>Perciformes</taxon>
        <taxon>Cottioidei</taxon>
        <taxon>Cottales</taxon>
        <taxon>Cyclopteridae</taxon>
        <taxon>Cyclopterus</taxon>
    </lineage>
</organism>
<reference evidence="19" key="1">
    <citation type="submission" date="2025-08" db="UniProtKB">
        <authorList>
            <consortium name="Ensembl"/>
        </authorList>
    </citation>
    <scope>IDENTIFICATION</scope>
</reference>
<sequence length="245" mass="26586">MGRLDGKVIVLSAAAQGIGRAAAIAFAKEGAQVTATDINREKLNELDGIPGIKTKVVDVTKKDQVEALAEEHDRVDVLFNVAGFVHHGSILDCEEADWDFTMSVNVRSMYLMSKAFLPKIIALRVCVCLCVSDMHLLDTGVVNRCVYSTSKAAVIGLTKSIAADFIEQGIRCNCVCPGTVDTPSLRGRIQAQPDPDKAYTDFMARQKTGRMCTAEEVAYLCVYLASDESAYVTGTEQIIDGGWRL</sequence>
<evidence type="ECO:0000256" key="7">
    <source>
        <dbReference type="ARBA" id="ARBA00023027"/>
    </source>
</evidence>
<reference evidence="19" key="2">
    <citation type="submission" date="2025-09" db="UniProtKB">
        <authorList>
            <consortium name="Ensembl"/>
        </authorList>
    </citation>
    <scope>IDENTIFICATION</scope>
</reference>
<evidence type="ECO:0000256" key="14">
    <source>
        <dbReference type="ARBA" id="ARBA00042309"/>
    </source>
</evidence>
<evidence type="ECO:0000256" key="4">
    <source>
        <dbReference type="ARBA" id="ARBA00011881"/>
    </source>
</evidence>
<dbReference type="InterPro" id="IPR002347">
    <property type="entry name" value="SDR_fam"/>
</dbReference>
<comment type="pathway">
    <text evidence="2">Siderophore biosynthesis.</text>
</comment>
<dbReference type="CDD" id="cd05368">
    <property type="entry name" value="DHRS6_like_SDR_c"/>
    <property type="match status" value="1"/>
</dbReference>
<comment type="subunit">
    <text evidence="4">Homotetramer.</text>
</comment>
<dbReference type="PRINTS" id="PR00080">
    <property type="entry name" value="SDRFAMILY"/>
</dbReference>
<evidence type="ECO:0000256" key="2">
    <source>
        <dbReference type="ARBA" id="ARBA00004924"/>
    </source>
</evidence>
<dbReference type="Ensembl" id="ENSCLMT00005010115.1">
    <property type="protein sequence ID" value="ENSCLMP00005009306.1"/>
    <property type="gene ID" value="ENSCLMG00005005238.1"/>
</dbReference>
<dbReference type="Proteomes" id="UP000694565">
    <property type="component" value="Unplaced"/>
</dbReference>
<dbReference type="EC" id="1.1.1.104" evidence="10"/>
<dbReference type="GO" id="GO:0005737">
    <property type="term" value="C:cytoplasm"/>
    <property type="evidence" value="ECO:0007669"/>
    <property type="project" value="UniProtKB-SubCell"/>
</dbReference>
<dbReference type="InterPro" id="IPR036291">
    <property type="entry name" value="NAD(P)-bd_dom_sf"/>
</dbReference>
<dbReference type="PRINTS" id="PR00081">
    <property type="entry name" value="GDHRDH"/>
</dbReference>
<gene>
    <name evidence="19" type="primary">bdh2</name>
</gene>
<dbReference type="FunFam" id="3.40.50.720:FF:000211">
    <property type="entry name" value="3-hydroxybutyrate dehydrogenase type 2"/>
    <property type="match status" value="1"/>
</dbReference>
<name>A0A8C2YZS2_CYCLU</name>
<comment type="pathway">
    <text evidence="9">Amino-acid metabolism.</text>
</comment>
<dbReference type="GO" id="GO:0006629">
    <property type="term" value="P:lipid metabolic process"/>
    <property type="evidence" value="ECO:0007669"/>
    <property type="project" value="UniProtKB-KW"/>
</dbReference>
<dbReference type="GeneTree" id="ENSGT00940000156721"/>
<comment type="subcellular location">
    <subcellularLocation>
        <location evidence="1">Cytoplasm</location>
    </subcellularLocation>
</comment>
<protein>
    <recommendedName>
        <fullName evidence="12">Dehydrogenase/reductase SDR family member 6</fullName>
        <ecNumber evidence="10">1.1.1.104</ecNumber>
        <ecNumber evidence="11">1.1.1.30</ecNumber>
    </recommendedName>
    <alternativeName>
        <fullName evidence="16">(R)-beta-hydroxybutyrate dehydrogenase</fullName>
    </alternativeName>
    <alternativeName>
        <fullName evidence="14">3-hydroxybutyrate dehydrogenase type 2</fullName>
    </alternativeName>
    <alternativeName>
        <fullName evidence="17">4-oxo-L-proline reductase</fullName>
    </alternativeName>
    <alternativeName>
        <fullName evidence="15">Oxidoreductase UCPA</fullName>
    </alternativeName>
    <alternativeName>
        <fullName evidence="13">Short chain dehydrogenase/reductase family 15C member 1</fullName>
    </alternativeName>
</protein>
<keyword evidence="5" id="KW-0963">Cytoplasm</keyword>
<dbReference type="PANTHER" id="PTHR43477">
    <property type="entry name" value="DIHYDROANTICAPSIN 7-DEHYDROGENASE"/>
    <property type="match status" value="1"/>
</dbReference>
<dbReference type="SUPFAM" id="SSF51735">
    <property type="entry name" value="NAD(P)-binding Rossmann-fold domains"/>
    <property type="match status" value="1"/>
</dbReference>
<evidence type="ECO:0000256" key="10">
    <source>
        <dbReference type="ARBA" id="ARBA00038956"/>
    </source>
</evidence>
<dbReference type="GO" id="GO:0016617">
    <property type="term" value="F:4-oxoproline reductase activity"/>
    <property type="evidence" value="ECO:0007669"/>
    <property type="project" value="UniProtKB-EC"/>
</dbReference>
<evidence type="ECO:0000256" key="17">
    <source>
        <dbReference type="ARBA" id="ARBA00043199"/>
    </source>
</evidence>
<evidence type="ECO:0000256" key="1">
    <source>
        <dbReference type="ARBA" id="ARBA00004496"/>
    </source>
</evidence>
<evidence type="ECO:0000256" key="9">
    <source>
        <dbReference type="ARBA" id="ARBA00034698"/>
    </source>
</evidence>
<keyword evidence="8" id="KW-0443">Lipid metabolism</keyword>
<dbReference type="EC" id="1.1.1.30" evidence="11"/>
<dbReference type="InterPro" id="IPR051122">
    <property type="entry name" value="SDR_DHRS6-like"/>
</dbReference>
<keyword evidence="20" id="KW-1185">Reference proteome</keyword>
<evidence type="ECO:0000313" key="20">
    <source>
        <dbReference type="Proteomes" id="UP000694565"/>
    </source>
</evidence>
<evidence type="ECO:0000256" key="12">
    <source>
        <dbReference type="ARBA" id="ARBA00039194"/>
    </source>
</evidence>
<dbReference type="GO" id="GO:0019290">
    <property type="term" value="P:siderophore biosynthetic process"/>
    <property type="evidence" value="ECO:0007669"/>
    <property type="project" value="TreeGrafter"/>
</dbReference>
<keyword evidence="7" id="KW-0520">NAD</keyword>
<evidence type="ECO:0000256" key="11">
    <source>
        <dbReference type="ARBA" id="ARBA00038959"/>
    </source>
</evidence>
<evidence type="ECO:0000256" key="18">
    <source>
        <dbReference type="ARBA" id="ARBA00049550"/>
    </source>
</evidence>
<comment type="catalytic activity">
    <reaction evidence="18">
        <text>(R)-3-hydroxybutanoate + NAD(+) = acetoacetate + NADH + H(+)</text>
        <dbReference type="Rhea" id="RHEA:20521"/>
        <dbReference type="ChEBI" id="CHEBI:10983"/>
        <dbReference type="ChEBI" id="CHEBI:13705"/>
        <dbReference type="ChEBI" id="CHEBI:15378"/>
        <dbReference type="ChEBI" id="CHEBI:57540"/>
        <dbReference type="ChEBI" id="CHEBI:57945"/>
        <dbReference type="EC" id="1.1.1.30"/>
    </reaction>
</comment>
<dbReference type="AlphaFoldDB" id="A0A8C2YZS2"/>
<evidence type="ECO:0000256" key="8">
    <source>
        <dbReference type="ARBA" id="ARBA00023098"/>
    </source>
</evidence>
<proteinExistence type="inferred from homology"/>
<accession>A0A8C2YZS2</accession>
<evidence type="ECO:0000313" key="19">
    <source>
        <dbReference type="Ensembl" id="ENSCLMP00005009306.1"/>
    </source>
</evidence>
<evidence type="ECO:0000256" key="16">
    <source>
        <dbReference type="ARBA" id="ARBA00043083"/>
    </source>
</evidence>
<keyword evidence="6" id="KW-0560">Oxidoreductase</keyword>
<evidence type="ECO:0000256" key="15">
    <source>
        <dbReference type="ARBA" id="ARBA00042565"/>
    </source>
</evidence>
<dbReference type="PANTHER" id="PTHR43477:SF4">
    <property type="entry name" value="DEHYDROGENASE_REDUCTASE SDR FAMILY MEMBER 6"/>
    <property type="match status" value="1"/>
</dbReference>